<comment type="caution">
    <text evidence="1">The sequence shown here is derived from an EMBL/GenBank/DDBJ whole genome shotgun (WGS) entry which is preliminary data.</text>
</comment>
<dbReference type="AlphaFoldDB" id="A0AAW0H2L5"/>
<evidence type="ECO:0000313" key="2">
    <source>
        <dbReference type="Proteomes" id="UP001488838"/>
    </source>
</evidence>
<dbReference type="EMBL" id="JBBHLL010000895">
    <property type="protein sequence ID" value="KAK7797117.1"/>
    <property type="molecule type" value="Genomic_DNA"/>
</dbReference>
<keyword evidence="2" id="KW-1185">Reference proteome</keyword>
<proteinExistence type="predicted"/>
<sequence length="123" mass="13373">MGNRRAVVAHAFNPSTREAEYSGGGQQTGRDISPAVESTFQLLSSARQHCGLIEWSWQDGIQLILDLLPFDTSWGEVGDGDICLGILVSGEQEKRRAIGEARYGRRAHFTSQQASSSPLLVGI</sequence>
<evidence type="ECO:0000313" key="1">
    <source>
        <dbReference type="EMBL" id="KAK7797117.1"/>
    </source>
</evidence>
<name>A0AAW0H2L5_MYOGA</name>
<protein>
    <submittedName>
        <fullName evidence="1">Uncharacterized protein</fullName>
    </submittedName>
</protein>
<gene>
    <name evidence="1" type="ORF">U0070_014852</name>
</gene>
<dbReference type="Proteomes" id="UP001488838">
    <property type="component" value="Unassembled WGS sequence"/>
</dbReference>
<reference evidence="1 2" key="1">
    <citation type="journal article" date="2023" name="bioRxiv">
        <title>Conserved and derived expression patterns and positive selection on dental genes reveal complex evolutionary context of ever-growing rodent molars.</title>
        <authorList>
            <person name="Calamari Z.T."/>
            <person name="Song A."/>
            <person name="Cohen E."/>
            <person name="Akter M."/>
            <person name="Roy R.D."/>
            <person name="Hallikas O."/>
            <person name="Christensen M.M."/>
            <person name="Li P."/>
            <person name="Marangoni P."/>
            <person name="Jernvall J."/>
            <person name="Klein O.D."/>
        </authorList>
    </citation>
    <scope>NUCLEOTIDE SEQUENCE [LARGE SCALE GENOMIC DNA]</scope>
    <source>
        <strain evidence="1">V071</strain>
    </source>
</reference>
<organism evidence="1 2">
    <name type="scientific">Myodes glareolus</name>
    <name type="common">Bank vole</name>
    <name type="synonym">Clethrionomys glareolus</name>
    <dbReference type="NCBI Taxonomy" id="447135"/>
    <lineage>
        <taxon>Eukaryota</taxon>
        <taxon>Metazoa</taxon>
        <taxon>Chordata</taxon>
        <taxon>Craniata</taxon>
        <taxon>Vertebrata</taxon>
        <taxon>Euteleostomi</taxon>
        <taxon>Mammalia</taxon>
        <taxon>Eutheria</taxon>
        <taxon>Euarchontoglires</taxon>
        <taxon>Glires</taxon>
        <taxon>Rodentia</taxon>
        <taxon>Myomorpha</taxon>
        <taxon>Muroidea</taxon>
        <taxon>Cricetidae</taxon>
        <taxon>Arvicolinae</taxon>
        <taxon>Myodes</taxon>
    </lineage>
</organism>
<accession>A0AAW0H2L5</accession>